<dbReference type="Proteomes" id="UP000028349">
    <property type="component" value="Unassembled WGS sequence"/>
</dbReference>
<dbReference type="KEGG" id="cant:NCTC13489_02483"/>
<dbReference type="OrthoDB" id="705292at2"/>
<evidence type="ECO:0000313" key="4">
    <source>
        <dbReference type="Proteomes" id="UP000270036"/>
    </source>
</evidence>
<organism evidence="2 4">
    <name type="scientific">Kaistella antarctica</name>
    <dbReference type="NCBI Taxonomy" id="266748"/>
    <lineage>
        <taxon>Bacteria</taxon>
        <taxon>Pseudomonadati</taxon>
        <taxon>Bacteroidota</taxon>
        <taxon>Flavobacteriia</taxon>
        <taxon>Flavobacteriales</taxon>
        <taxon>Weeksellaceae</taxon>
        <taxon>Chryseobacterium group</taxon>
        <taxon>Kaistella</taxon>
    </lineage>
</organism>
<gene>
    <name evidence="1" type="ORF">HY04_07375</name>
    <name evidence="2" type="ORF">NCTC13489_02483</name>
</gene>
<dbReference type="AlphaFoldDB" id="A0A3S4UNK8"/>
<name>A0A3S4UNK8_9FLAO</name>
<evidence type="ECO:0000313" key="3">
    <source>
        <dbReference type="Proteomes" id="UP000028349"/>
    </source>
</evidence>
<dbReference type="EMBL" id="LR134441">
    <property type="protein sequence ID" value="VEI01018.1"/>
    <property type="molecule type" value="Genomic_DNA"/>
</dbReference>
<proteinExistence type="predicted"/>
<dbReference type="Proteomes" id="UP000270036">
    <property type="component" value="Chromosome"/>
</dbReference>
<reference evidence="2 4" key="2">
    <citation type="submission" date="2018-12" db="EMBL/GenBank/DDBJ databases">
        <authorList>
            <consortium name="Pathogen Informatics"/>
        </authorList>
    </citation>
    <scope>NUCLEOTIDE SEQUENCE [LARGE SCALE GENOMIC DNA]</scope>
    <source>
        <strain evidence="2 4">NCTC13489</strain>
    </source>
</reference>
<dbReference type="RefSeq" id="WP_034718618.1">
    <property type="nucleotide sequence ID" value="NZ_FOIX01000001.1"/>
</dbReference>
<reference evidence="1 3" key="1">
    <citation type="submission" date="2014-07" db="EMBL/GenBank/DDBJ databases">
        <authorList>
            <person name="Pisani N.G."/>
            <person name="Newman J.D."/>
        </authorList>
    </citation>
    <scope>NUCLEOTIDE SEQUENCE [LARGE SCALE GENOMIC DNA]</scope>
    <source>
        <strain evidence="1 3">LMG 24720</strain>
    </source>
</reference>
<evidence type="ECO:0000313" key="1">
    <source>
        <dbReference type="EMBL" id="KEY18330.1"/>
    </source>
</evidence>
<dbReference type="EMBL" id="JPEP01000002">
    <property type="protein sequence ID" value="KEY18330.1"/>
    <property type="molecule type" value="Genomic_DNA"/>
</dbReference>
<accession>A0A3S4UNK8</accession>
<evidence type="ECO:0000313" key="2">
    <source>
        <dbReference type="EMBL" id="VEI01018.1"/>
    </source>
</evidence>
<protein>
    <submittedName>
        <fullName evidence="2">Uncharacterized protein</fullName>
    </submittedName>
</protein>
<keyword evidence="3" id="KW-1185">Reference proteome</keyword>
<sequence>MKNIIIALFISNCYFSQVAIEKTTVDGSGILDFPLLTTKGIILPNVTDSSSMTPVTRGTLVYDNTTKNAQYYDGAWKTLNILSAADNAPTPLPGSDLPNTKVGVIIGKQSTTAEGVLVLESDTKALILPKVESPVANIKAPVAGTMVYDPTKKIMAIYNGKDWSFWK</sequence>